<gene>
    <name evidence="1" type="ORF">AAX28_01634</name>
</gene>
<comment type="caution">
    <text evidence="1">The sequence shown here is derived from an EMBL/GenBank/DDBJ whole genome shotgun (WGS) entry which is preliminary data.</text>
</comment>
<accession>A0ABX2YAQ3</accession>
<protein>
    <submittedName>
        <fullName evidence="1">Uncharacterized protein</fullName>
    </submittedName>
</protein>
<dbReference type="RefSeq" id="WP_066179439.1">
    <property type="nucleotide sequence ID" value="NZ_LDIR01000003.1"/>
</dbReference>
<organism evidence="1 2">
    <name type="scientific">Arcobacter porcinus</name>
    <dbReference type="NCBI Taxonomy" id="1935204"/>
    <lineage>
        <taxon>Bacteria</taxon>
        <taxon>Pseudomonadati</taxon>
        <taxon>Campylobacterota</taxon>
        <taxon>Epsilonproteobacteria</taxon>
        <taxon>Campylobacterales</taxon>
        <taxon>Arcobacteraceae</taxon>
        <taxon>Arcobacter</taxon>
    </lineage>
</organism>
<keyword evidence="2" id="KW-1185">Reference proteome</keyword>
<evidence type="ECO:0000313" key="1">
    <source>
        <dbReference type="EMBL" id="OCL90815.1"/>
    </source>
</evidence>
<reference evidence="1 2" key="1">
    <citation type="submission" date="2015-05" db="EMBL/GenBank/DDBJ databases">
        <authorList>
            <person name="Rovetto F."/>
            <person name="Cocolin L."/>
            <person name="Illeghems K."/>
            <person name="Van Nieuwerburgh F."/>
            <person name="Houf K."/>
        </authorList>
    </citation>
    <scope>NUCLEOTIDE SEQUENCE [LARGE SCALE GENOMIC DNA]</scope>
    <source>
        <strain evidence="1 2">117434</strain>
    </source>
</reference>
<evidence type="ECO:0000313" key="2">
    <source>
        <dbReference type="Proteomes" id="UP000093159"/>
    </source>
</evidence>
<dbReference type="Proteomes" id="UP000093159">
    <property type="component" value="Unassembled WGS sequence"/>
</dbReference>
<dbReference type="EMBL" id="LDIR01000003">
    <property type="protein sequence ID" value="OCL90815.1"/>
    <property type="molecule type" value="Genomic_DNA"/>
</dbReference>
<proteinExistence type="predicted"/>
<sequence>MKLHGLKLQNNEKTSGISVSSFRKAILSSLKNIDKNDIEKGCLLSIMISASQKQTGAFKRKGFGRLNWNVKLNGEQLMSATRDSDCHSYIKIEVSQKAKELLKTYKDFLNENIKSSNDILIENMIA</sequence>
<name>A0ABX2YAQ3_9BACT</name>